<dbReference type="AlphaFoldDB" id="A0A6A4TA53"/>
<proteinExistence type="predicted"/>
<reference evidence="1 2" key="1">
    <citation type="submission" date="2019-06" db="EMBL/GenBank/DDBJ databases">
        <title>Draft genomes of female and male turbot (Scophthalmus maximus).</title>
        <authorList>
            <person name="Xu H."/>
            <person name="Xu X.-W."/>
            <person name="Shao C."/>
            <person name="Chen S."/>
        </authorList>
    </citation>
    <scope>NUCLEOTIDE SEQUENCE [LARGE SCALE GENOMIC DNA]</scope>
    <source>
        <strain evidence="1">Ysfricsl-2016a</strain>
        <tissue evidence="1">Blood</tissue>
    </source>
</reference>
<gene>
    <name evidence="1" type="ORF">F2P81_008096</name>
</gene>
<comment type="caution">
    <text evidence="1">The sequence shown here is derived from an EMBL/GenBank/DDBJ whole genome shotgun (WGS) entry which is preliminary data.</text>
</comment>
<sequence>MNQHRHISEESILLARLHSEREVKKLDTFIQPPQLAPCWTAIGAKNTRGASIGEKYDLEILPPKFL</sequence>
<evidence type="ECO:0000313" key="2">
    <source>
        <dbReference type="Proteomes" id="UP000438429"/>
    </source>
</evidence>
<name>A0A6A4TA53_SCOMX</name>
<organism evidence="1 2">
    <name type="scientific">Scophthalmus maximus</name>
    <name type="common">Turbot</name>
    <name type="synonym">Psetta maxima</name>
    <dbReference type="NCBI Taxonomy" id="52904"/>
    <lineage>
        <taxon>Eukaryota</taxon>
        <taxon>Metazoa</taxon>
        <taxon>Chordata</taxon>
        <taxon>Craniata</taxon>
        <taxon>Vertebrata</taxon>
        <taxon>Euteleostomi</taxon>
        <taxon>Actinopterygii</taxon>
        <taxon>Neopterygii</taxon>
        <taxon>Teleostei</taxon>
        <taxon>Neoteleostei</taxon>
        <taxon>Acanthomorphata</taxon>
        <taxon>Carangaria</taxon>
        <taxon>Pleuronectiformes</taxon>
        <taxon>Pleuronectoidei</taxon>
        <taxon>Scophthalmidae</taxon>
        <taxon>Scophthalmus</taxon>
    </lineage>
</organism>
<evidence type="ECO:0000313" key="1">
    <source>
        <dbReference type="EMBL" id="KAF0039861.1"/>
    </source>
</evidence>
<dbReference type="EMBL" id="VEVO01000007">
    <property type="protein sequence ID" value="KAF0039861.1"/>
    <property type="molecule type" value="Genomic_DNA"/>
</dbReference>
<protein>
    <submittedName>
        <fullName evidence="1">Uncharacterized protein</fullName>
    </submittedName>
</protein>
<dbReference type="Proteomes" id="UP000438429">
    <property type="component" value="Unassembled WGS sequence"/>
</dbReference>
<accession>A0A6A4TA53</accession>